<reference evidence="9" key="2">
    <citation type="submission" date="2015-02" db="UniProtKB">
        <authorList>
            <consortium name="EnsemblMetazoa"/>
        </authorList>
    </citation>
    <scope>IDENTIFICATION</scope>
</reference>
<keyword evidence="6 8" id="KW-1133">Transmembrane helix</keyword>
<name>T1J425_STRMM</name>
<feature type="transmembrane region" description="Helical" evidence="8">
    <location>
        <begin position="60"/>
        <end position="81"/>
    </location>
</feature>
<comment type="similarity">
    <text evidence="2 8">Belongs to the glycosyltransferase 92 family.</text>
</comment>
<reference evidence="10" key="1">
    <citation type="submission" date="2011-05" db="EMBL/GenBank/DDBJ databases">
        <authorList>
            <person name="Richards S.R."/>
            <person name="Qu J."/>
            <person name="Jiang H."/>
            <person name="Jhangiani S.N."/>
            <person name="Agravi P."/>
            <person name="Goodspeed R."/>
            <person name="Gross S."/>
            <person name="Mandapat C."/>
            <person name="Jackson L."/>
            <person name="Mathew T."/>
            <person name="Pu L."/>
            <person name="Thornton R."/>
            <person name="Saada N."/>
            <person name="Wilczek-Boney K.B."/>
            <person name="Lee S."/>
            <person name="Kovar C."/>
            <person name="Wu Y."/>
            <person name="Scherer S.E."/>
            <person name="Worley K.C."/>
            <person name="Muzny D.M."/>
            <person name="Gibbs R."/>
        </authorList>
    </citation>
    <scope>NUCLEOTIDE SEQUENCE</scope>
    <source>
        <strain evidence="10">Brora</strain>
    </source>
</reference>
<dbReference type="AlphaFoldDB" id="T1J425"/>
<evidence type="ECO:0000256" key="5">
    <source>
        <dbReference type="ARBA" id="ARBA00022692"/>
    </source>
</evidence>
<evidence type="ECO:0000256" key="1">
    <source>
        <dbReference type="ARBA" id="ARBA00004167"/>
    </source>
</evidence>
<evidence type="ECO:0000256" key="6">
    <source>
        <dbReference type="ARBA" id="ARBA00022989"/>
    </source>
</evidence>
<organism evidence="9 10">
    <name type="scientific">Strigamia maritima</name>
    <name type="common">European centipede</name>
    <name type="synonym">Geophilus maritimus</name>
    <dbReference type="NCBI Taxonomy" id="126957"/>
    <lineage>
        <taxon>Eukaryota</taxon>
        <taxon>Metazoa</taxon>
        <taxon>Ecdysozoa</taxon>
        <taxon>Arthropoda</taxon>
        <taxon>Myriapoda</taxon>
        <taxon>Chilopoda</taxon>
        <taxon>Pleurostigmophora</taxon>
        <taxon>Geophilomorpha</taxon>
        <taxon>Linotaeniidae</taxon>
        <taxon>Strigamia</taxon>
    </lineage>
</organism>
<dbReference type="eggNOG" id="KOG4735">
    <property type="taxonomic scope" value="Eukaryota"/>
</dbReference>
<evidence type="ECO:0000256" key="7">
    <source>
        <dbReference type="ARBA" id="ARBA00023136"/>
    </source>
</evidence>
<comment type="subcellular location">
    <subcellularLocation>
        <location evidence="1">Membrane</location>
        <topology evidence="1">Single-pass membrane protein</topology>
    </subcellularLocation>
</comment>
<evidence type="ECO:0000256" key="3">
    <source>
        <dbReference type="ARBA" id="ARBA00022676"/>
    </source>
</evidence>
<dbReference type="InterPro" id="IPR008166">
    <property type="entry name" value="Glyco_transf_92"/>
</dbReference>
<dbReference type="Pfam" id="PF01697">
    <property type="entry name" value="Glyco_transf_92"/>
    <property type="match status" value="1"/>
</dbReference>
<keyword evidence="4 8" id="KW-0808">Transferase</keyword>
<evidence type="ECO:0000256" key="2">
    <source>
        <dbReference type="ARBA" id="ARBA00007647"/>
    </source>
</evidence>
<dbReference type="EnsemblMetazoa" id="SMAR008353-RA">
    <property type="protein sequence ID" value="SMAR008353-PA"/>
    <property type="gene ID" value="SMAR008353"/>
</dbReference>
<dbReference type="GO" id="GO:0005737">
    <property type="term" value="C:cytoplasm"/>
    <property type="evidence" value="ECO:0007669"/>
    <property type="project" value="TreeGrafter"/>
</dbReference>
<dbReference type="GO" id="GO:0016757">
    <property type="term" value="F:glycosyltransferase activity"/>
    <property type="evidence" value="ECO:0007669"/>
    <property type="project" value="UniProtKB-UniRule"/>
</dbReference>
<dbReference type="HOGENOM" id="CLU_021496_1_0_1"/>
<dbReference type="OMA" id="KPIRENW"/>
<dbReference type="Proteomes" id="UP000014500">
    <property type="component" value="Unassembled WGS sequence"/>
</dbReference>
<dbReference type="EMBL" id="JH431835">
    <property type="status" value="NOT_ANNOTATED_CDS"/>
    <property type="molecule type" value="Genomic_DNA"/>
</dbReference>
<keyword evidence="3 8" id="KW-0328">Glycosyltransferase</keyword>
<proteinExistence type="inferred from homology"/>
<dbReference type="GO" id="GO:0016020">
    <property type="term" value="C:membrane"/>
    <property type="evidence" value="ECO:0007669"/>
    <property type="project" value="UniProtKB-SubCell"/>
</dbReference>
<keyword evidence="10" id="KW-1185">Reference proteome</keyword>
<dbReference type="PANTHER" id="PTHR21461:SF40">
    <property type="entry name" value="GLYCOSYLTRANSFERASE FAMILY 92 PROTEIN"/>
    <property type="match status" value="1"/>
</dbReference>
<protein>
    <recommendedName>
        <fullName evidence="8">Glycosyltransferase family 92 protein</fullName>
        <ecNumber evidence="8">2.4.1.-</ecNumber>
    </recommendedName>
</protein>
<keyword evidence="7 8" id="KW-0472">Membrane</keyword>
<dbReference type="EC" id="2.4.1.-" evidence="8"/>
<dbReference type="PANTHER" id="PTHR21461">
    <property type="entry name" value="GLYCOSYLTRANSFERASE FAMILY 92 PROTEIN"/>
    <property type="match status" value="1"/>
</dbReference>
<accession>T1J425</accession>
<evidence type="ECO:0000313" key="9">
    <source>
        <dbReference type="EnsemblMetazoa" id="SMAR008353-PA"/>
    </source>
</evidence>
<sequence>MWGKNRRQWRALGYRGGGSLGAPTMVRSSSMQPLLGSNSSAWRHSRRPAVLPRDRGNQSFYAVVFFALLFAIILTFEVFFINEDDDYNISPDFNEHELELLEPHMVMREPQIEAERNVANAEFVSGTNYVDKWQPVVGTREKFYVYAAYYDGRRGRFIRVVSATRTRGSDRVLCKYWYTNGDPPVIVGATNKVIRENWNLKYSAHFVLCPLFLYNVGRTVNVPDELSVLARPGDEPGNRLKVRNLWAAAAAHAEPSDGFAVCVKPLHYQFNRALQLIEFIELNRLLGVEHFTLYNHTIGKDAACVLRQYQDEKVVSLLPWQLDMESQKEIRTEGLFAALNDCLYRNMYQYRYLLMIDLDEYIVPHRNDSLRQMVAHLMQRVDPKKVGSFSFMNSFFYLQWPNDSLSEGLTAPLVSLTKTRRRAKFHPHKQRSKCIVLPEYVIEMGNHFVWEFLPGHGTINSPPDVGFLHHYRVCEFGGSDCIKTQWVTDRTMYKFKDEIIDRVNQRLDSVKKSCAIVLSP</sequence>
<evidence type="ECO:0000313" key="10">
    <source>
        <dbReference type="Proteomes" id="UP000014500"/>
    </source>
</evidence>
<evidence type="ECO:0000256" key="8">
    <source>
        <dbReference type="RuleBase" id="RU366017"/>
    </source>
</evidence>
<keyword evidence="5 8" id="KW-0812">Transmembrane</keyword>
<dbReference type="PhylomeDB" id="T1J425"/>
<evidence type="ECO:0000256" key="4">
    <source>
        <dbReference type="ARBA" id="ARBA00022679"/>
    </source>
</evidence>